<evidence type="ECO:0000256" key="2">
    <source>
        <dbReference type="ARBA" id="ARBA00022475"/>
    </source>
</evidence>
<feature type="transmembrane region" description="Helical" evidence="6">
    <location>
        <begin position="104"/>
        <end position="126"/>
    </location>
</feature>
<evidence type="ECO:0000256" key="1">
    <source>
        <dbReference type="ARBA" id="ARBA00004651"/>
    </source>
</evidence>
<evidence type="ECO:0000313" key="7">
    <source>
        <dbReference type="EMBL" id="RVU20056.1"/>
    </source>
</evidence>
<evidence type="ECO:0000313" key="8">
    <source>
        <dbReference type="Proteomes" id="UP000286997"/>
    </source>
</evidence>
<feature type="transmembrane region" description="Helical" evidence="6">
    <location>
        <begin position="184"/>
        <end position="209"/>
    </location>
</feature>
<feature type="transmembrane region" description="Helical" evidence="6">
    <location>
        <begin position="300"/>
        <end position="323"/>
    </location>
</feature>
<dbReference type="RefSeq" id="WP_127727778.1">
    <property type="nucleotide sequence ID" value="NZ_SACP01000004.1"/>
</dbReference>
<dbReference type="Proteomes" id="UP000286997">
    <property type="component" value="Unassembled WGS sequence"/>
</dbReference>
<keyword evidence="3 6" id="KW-0812">Transmembrane</keyword>
<keyword evidence="5 6" id="KW-0472">Membrane</keyword>
<dbReference type="GO" id="GO:0005886">
    <property type="term" value="C:plasma membrane"/>
    <property type="evidence" value="ECO:0007669"/>
    <property type="project" value="UniProtKB-SubCell"/>
</dbReference>
<feature type="transmembrane region" description="Helical" evidence="6">
    <location>
        <begin position="28"/>
        <end position="47"/>
    </location>
</feature>
<sequence length="332" mass="34454">MSGRAEAAALPQDEPAETRKARQRRLRLGWTTAVTVAGCALGLYLLYRTLSGYSAAQLAEAVRAIPVARLAAAAGFAAGSYLCLTVGDWLALKAVRHPLPYPRVALAAFISLAIGHSIGFAGLSSGAVRYRFYSRWGLGLADSAKVIVFCGLTVALGLMALGAGALVLDPGLASEITGLGRPAVYAVAGLCAAGVALYLVLAATLTAPLRIRRWSIEMPPLPLAAAQVAVGAVNFALVSACLHQVLLAVSEVGFLGVASVFVIANAAVLVTHVPGGVGVIESVVVYLLPKTDVVGPLLAFRLIYFLAPLLLGLVLFGVAEAVFRWRDRARTG</sequence>
<dbReference type="OrthoDB" id="145485at2"/>
<dbReference type="InterPro" id="IPR022791">
    <property type="entry name" value="L-PG_synthase/AglD"/>
</dbReference>
<dbReference type="Pfam" id="PF03706">
    <property type="entry name" value="LPG_synthase_TM"/>
    <property type="match status" value="1"/>
</dbReference>
<feature type="transmembrane region" description="Helical" evidence="6">
    <location>
        <begin position="67"/>
        <end position="92"/>
    </location>
</feature>
<keyword evidence="2" id="KW-1003">Cell membrane</keyword>
<comment type="subcellular location">
    <subcellularLocation>
        <location evidence="1">Cell membrane</location>
        <topology evidence="1">Multi-pass membrane protein</topology>
    </subcellularLocation>
</comment>
<feature type="transmembrane region" description="Helical" evidence="6">
    <location>
        <begin position="254"/>
        <end position="280"/>
    </location>
</feature>
<keyword evidence="8" id="KW-1185">Reference proteome</keyword>
<name>A0A437PCR1_9HYPH</name>
<dbReference type="AlphaFoldDB" id="A0A437PCR1"/>
<evidence type="ECO:0000256" key="5">
    <source>
        <dbReference type="ARBA" id="ARBA00023136"/>
    </source>
</evidence>
<feature type="transmembrane region" description="Helical" evidence="6">
    <location>
        <begin position="146"/>
        <end position="172"/>
    </location>
</feature>
<accession>A0A437PCR1</accession>
<protein>
    <submittedName>
        <fullName evidence="7">UPF0104 family protein</fullName>
    </submittedName>
</protein>
<keyword evidence="4 6" id="KW-1133">Transmembrane helix</keyword>
<organism evidence="7 8">
    <name type="scientific">Methylobacterium oryzihabitans</name>
    <dbReference type="NCBI Taxonomy" id="2499852"/>
    <lineage>
        <taxon>Bacteria</taxon>
        <taxon>Pseudomonadati</taxon>
        <taxon>Pseudomonadota</taxon>
        <taxon>Alphaproteobacteria</taxon>
        <taxon>Hyphomicrobiales</taxon>
        <taxon>Methylobacteriaceae</taxon>
        <taxon>Methylobacterium</taxon>
    </lineage>
</organism>
<evidence type="ECO:0000256" key="4">
    <source>
        <dbReference type="ARBA" id="ARBA00022989"/>
    </source>
</evidence>
<dbReference type="EMBL" id="SACP01000004">
    <property type="protein sequence ID" value="RVU20056.1"/>
    <property type="molecule type" value="Genomic_DNA"/>
</dbReference>
<comment type="caution">
    <text evidence="7">The sequence shown here is derived from an EMBL/GenBank/DDBJ whole genome shotgun (WGS) entry which is preliminary data.</text>
</comment>
<proteinExistence type="predicted"/>
<gene>
    <name evidence="7" type="ORF">EOE48_05430</name>
</gene>
<reference evidence="7 8" key="1">
    <citation type="submission" date="2019-01" db="EMBL/GenBank/DDBJ databases">
        <authorList>
            <person name="Chen W.-M."/>
        </authorList>
    </citation>
    <scope>NUCLEOTIDE SEQUENCE [LARGE SCALE GENOMIC DNA]</scope>
    <source>
        <strain evidence="7 8">TER-1</strain>
    </source>
</reference>
<evidence type="ECO:0000256" key="6">
    <source>
        <dbReference type="SAM" id="Phobius"/>
    </source>
</evidence>
<evidence type="ECO:0000256" key="3">
    <source>
        <dbReference type="ARBA" id="ARBA00022692"/>
    </source>
</evidence>